<evidence type="ECO:0000313" key="2">
    <source>
        <dbReference type="Proteomes" id="UP000189761"/>
    </source>
</evidence>
<reference evidence="1 2" key="1">
    <citation type="submission" date="2017-01" db="EMBL/GenBank/DDBJ databases">
        <title>Draft genome sequence of Bacillus oleronius.</title>
        <authorList>
            <person name="Allam M."/>
        </authorList>
    </citation>
    <scope>NUCLEOTIDE SEQUENCE [LARGE SCALE GENOMIC DNA]</scope>
    <source>
        <strain evidence="1 2">DSM 9356</strain>
    </source>
</reference>
<sequence length="271" mass="31988">MMEVEKLIKEVKKYKRLFEDYALNPFSYEINGNKYYLVTYKRKEVETGYAVISLEGHLKDEYLQALPKLVLFSGASGNIFREIGSRASVGPEFFTDIINPVEEYLKHHINSSNETLIEGLKLFIDLRKSHIESIDLYKKYEKFYDSKILKENVISDNDIEYTLEVVFKADMLQYNHSSSVYKNIKLLEQFRDEIYKINLDKKIPNESRKFLKGMLQYSEKLGNELKKFEFEKSIQSLTTEEQLTKKKIEVQKSAAEFQEKVMKNLRHPLNI</sequence>
<keyword evidence="2" id="KW-1185">Reference proteome</keyword>
<dbReference type="Proteomes" id="UP000189761">
    <property type="component" value="Unassembled WGS sequence"/>
</dbReference>
<dbReference type="RefSeq" id="WP_071975574.1">
    <property type="nucleotide sequence ID" value="NZ_CP065424.1"/>
</dbReference>
<name>A0A8E2LFT2_9BACI</name>
<accession>A0A8E2LFT2</accession>
<dbReference type="AlphaFoldDB" id="A0A8E2LFT2"/>
<gene>
    <name evidence="1" type="ORF">BWZ43_10225</name>
</gene>
<proteinExistence type="predicted"/>
<comment type="caution">
    <text evidence="1">The sequence shown here is derived from an EMBL/GenBank/DDBJ whole genome shotgun (WGS) entry which is preliminary data.</text>
</comment>
<organism evidence="1 2">
    <name type="scientific">Heyndrickxia oleronia</name>
    <dbReference type="NCBI Taxonomy" id="38875"/>
    <lineage>
        <taxon>Bacteria</taxon>
        <taxon>Bacillati</taxon>
        <taxon>Bacillota</taxon>
        <taxon>Bacilli</taxon>
        <taxon>Bacillales</taxon>
        <taxon>Bacillaceae</taxon>
        <taxon>Heyndrickxia</taxon>
    </lineage>
</organism>
<dbReference type="EMBL" id="MTLA01000106">
    <property type="protein sequence ID" value="OOP68479.1"/>
    <property type="molecule type" value="Genomic_DNA"/>
</dbReference>
<evidence type="ECO:0000313" key="1">
    <source>
        <dbReference type="EMBL" id="OOP68479.1"/>
    </source>
</evidence>
<protein>
    <submittedName>
        <fullName evidence="1">Uncharacterized protein</fullName>
    </submittedName>
</protein>